<feature type="domain" description="Peptidase M50" evidence="6">
    <location>
        <begin position="158"/>
        <end position="394"/>
    </location>
</feature>
<evidence type="ECO:0000259" key="6">
    <source>
        <dbReference type="Pfam" id="PF02163"/>
    </source>
</evidence>
<dbReference type="InterPro" id="IPR001193">
    <property type="entry name" value="MBTPS2"/>
</dbReference>
<evidence type="ECO:0000256" key="1">
    <source>
        <dbReference type="ARBA" id="ARBA00004127"/>
    </source>
</evidence>
<feature type="transmembrane region" description="Helical" evidence="5">
    <location>
        <begin position="389"/>
        <end position="415"/>
    </location>
</feature>
<feature type="transmembrane region" description="Helical" evidence="5">
    <location>
        <begin position="101"/>
        <end position="122"/>
    </location>
</feature>
<dbReference type="GO" id="GO:0016020">
    <property type="term" value="C:membrane"/>
    <property type="evidence" value="ECO:0007669"/>
    <property type="project" value="InterPro"/>
</dbReference>
<dbReference type="GO" id="GO:0004222">
    <property type="term" value="F:metalloendopeptidase activity"/>
    <property type="evidence" value="ECO:0007669"/>
    <property type="project" value="InterPro"/>
</dbReference>
<keyword evidence="3 5" id="KW-1133">Transmembrane helix</keyword>
<sequence>MLPERLHDVPTIYLYGCKRLWLMVAVELVLAALAVAWVVVFLADRFIRRKPSEPAEAGAGSFQSTKRFSITLYPLLLIVKSMDVARPLDRVTQRLPRFWDAVARAAVATGFGLMAFAVYILATNLATYLFRPEQVGGQNIVIPLIVGVTIRLENLPYLFIAFAVVLITHEGLHGIIARREGLPVKSAGIFLVFIVPGGFVEPDEQAFKSAEPGVRMRVAAVGSFANLAVGLLTVLAVFMFFVPQEAGLIALQVDEDSRIPVNEVLVSVDDVPVNSYTVRAFTLTISEVLTVKTLEKEYVFQTNPEVRGREIPLGSVIRGLGVSQVDAFFKPRLEGLNPSSAYTFYRTLYWLQLVSIGVAVFNMLPIYMLDGSIVFKAVLEKYVKNPRKIAGLVNAAALLCLGLLVSNIAMTYSFFGFFQL</sequence>
<accession>A0A7C5L7N9</accession>
<comment type="subcellular location">
    <subcellularLocation>
        <location evidence="1">Endomembrane system</location>
        <topology evidence="1">Multi-pass membrane protein</topology>
    </subcellularLocation>
</comment>
<organism evidence="7">
    <name type="scientific">Caldiarchaeum subterraneum</name>
    <dbReference type="NCBI Taxonomy" id="311458"/>
    <lineage>
        <taxon>Archaea</taxon>
        <taxon>Nitrososphaerota</taxon>
        <taxon>Candidatus Caldarchaeales</taxon>
        <taxon>Candidatus Caldarchaeaceae</taxon>
        <taxon>Candidatus Caldarchaeum</taxon>
    </lineage>
</organism>
<dbReference type="PANTHER" id="PTHR13325">
    <property type="entry name" value="PROTEASE M50 MEMBRANE-BOUND TRANSCRIPTION FACTOR SITE 2 PROTEASE"/>
    <property type="match status" value="1"/>
</dbReference>
<evidence type="ECO:0000256" key="4">
    <source>
        <dbReference type="ARBA" id="ARBA00023136"/>
    </source>
</evidence>
<dbReference type="GO" id="GO:0031293">
    <property type="term" value="P:membrane protein intracellular domain proteolysis"/>
    <property type="evidence" value="ECO:0007669"/>
    <property type="project" value="TreeGrafter"/>
</dbReference>
<dbReference type="PRINTS" id="PR01000">
    <property type="entry name" value="SREBPS2PTASE"/>
</dbReference>
<reference evidence="7" key="1">
    <citation type="journal article" date="2020" name="mSystems">
        <title>Genome- and Community-Level Interaction Insights into Carbon Utilization and Element Cycling Functions of Hydrothermarchaeota in Hydrothermal Sediment.</title>
        <authorList>
            <person name="Zhou Z."/>
            <person name="Liu Y."/>
            <person name="Xu W."/>
            <person name="Pan J."/>
            <person name="Luo Z.H."/>
            <person name="Li M."/>
        </authorList>
    </citation>
    <scope>NUCLEOTIDE SEQUENCE [LARGE SCALE GENOMIC DNA]</scope>
    <source>
        <strain evidence="7">SpSt-1056</strain>
    </source>
</reference>
<name>A0A7C5L7N9_CALS0</name>
<feature type="transmembrane region" description="Helical" evidence="5">
    <location>
        <begin position="155"/>
        <end position="175"/>
    </location>
</feature>
<dbReference type="PANTHER" id="PTHR13325:SF3">
    <property type="entry name" value="MEMBRANE-BOUND TRANSCRIPTION FACTOR SITE-2 PROTEASE"/>
    <property type="match status" value="1"/>
</dbReference>
<evidence type="ECO:0000256" key="2">
    <source>
        <dbReference type="ARBA" id="ARBA00022692"/>
    </source>
</evidence>
<dbReference type="EMBL" id="DRWN01000029">
    <property type="protein sequence ID" value="HHK68322.1"/>
    <property type="molecule type" value="Genomic_DNA"/>
</dbReference>
<protein>
    <recommendedName>
        <fullName evidence="6">Peptidase M50 domain-containing protein</fullName>
    </recommendedName>
</protein>
<keyword evidence="4 5" id="KW-0472">Membrane</keyword>
<feature type="transmembrane region" description="Helical" evidence="5">
    <location>
        <begin position="348"/>
        <end position="369"/>
    </location>
</feature>
<comment type="caution">
    <text evidence="7">The sequence shown here is derived from an EMBL/GenBank/DDBJ whole genome shotgun (WGS) entry which is preliminary data.</text>
</comment>
<dbReference type="InterPro" id="IPR008915">
    <property type="entry name" value="Peptidase_M50"/>
</dbReference>
<feature type="transmembrane region" description="Helical" evidence="5">
    <location>
        <begin position="20"/>
        <end position="43"/>
    </location>
</feature>
<dbReference type="GO" id="GO:0012505">
    <property type="term" value="C:endomembrane system"/>
    <property type="evidence" value="ECO:0007669"/>
    <property type="project" value="UniProtKB-SubCell"/>
</dbReference>
<dbReference type="GO" id="GO:0005737">
    <property type="term" value="C:cytoplasm"/>
    <property type="evidence" value="ECO:0007669"/>
    <property type="project" value="TreeGrafter"/>
</dbReference>
<evidence type="ECO:0000256" key="5">
    <source>
        <dbReference type="SAM" id="Phobius"/>
    </source>
</evidence>
<dbReference type="Pfam" id="PF02163">
    <property type="entry name" value="Peptidase_M50"/>
    <property type="match status" value="1"/>
</dbReference>
<evidence type="ECO:0000256" key="3">
    <source>
        <dbReference type="ARBA" id="ARBA00022989"/>
    </source>
</evidence>
<evidence type="ECO:0000313" key="7">
    <source>
        <dbReference type="EMBL" id="HHK68322.1"/>
    </source>
</evidence>
<feature type="transmembrane region" description="Helical" evidence="5">
    <location>
        <begin position="220"/>
        <end position="242"/>
    </location>
</feature>
<gene>
    <name evidence="7" type="ORF">ENM11_04100</name>
</gene>
<proteinExistence type="predicted"/>
<dbReference type="AlphaFoldDB" id="A0A7C5L7N9"/>
<keyword evidence="2 5" id="KW-0812">Transmembrane</keyword>